<keyword evidence="2" id="KW-1185">Reference proteome</keyword>
<name>A0ACD5IHQ5_9PROT</name>
<gene>
    <name evidence="1" type="ORF">HF292_001380</name>
</gene>
<evidence type="ECO:0000313" key="2">
    <source>
        <dbReference type="Proteomes" id="UP001196097"/>
    </source>
</evidence>
<organism evidence="1 2">
    <name type="scientific">Acidithiobacillus ferruginosus</name>
    <dbReference type="NCBI Taxonomy" id="3063951"/>
    <lineage>
        <taxon>Bacteria</taxon>
        <taxon>Pseudomonadati</taxon>
        <taxon>Pseudomonadota</taxon>
        <taxon>Acidithiobacillia</taxon>
        <taxon>Acidithiobacillales</taxon>
        <taxon>Acidithiobacillaceae</taxon>
        <taxon>Acidithiobacillus</taxon>
    </lineage>
</organism>
<dbReference type="EMBL" id="CP130946">
    <property type="protein sequence ID" value="XRP73325.1"/>
    <property type="molecule type" value="Genomic_DNA"/>
</dbReference>
<dbReference type="Proteomes" id="UP001196097">
    <property type="component" value="Chromosome"/>
</dbReference>
<protein>
    <submittedName>
        <fullName evidence="1">Uncharacterized protein</fullName>
    </submittedName>
</protein>
<accession>A0ACD5IHQ5</accession>
<sequence>MKAPEDSSLPRRVFQQRALLTGLLYDPMRHLADACSRVWGDRPKMEAVLNEAFSTVPHCKFLYALDTGGVQITSNISREGLLAEHFGRDRSDRPYIREALLAAEYSNKNREAQYQQWPYIREGVQAIDFLLCEAYISLHALRPSLTAVQFVRDTDGILLGFIGADFALRDLPQAAKIYEEPRHSRRFEGDPFISDTAVTKMRSESKMDRHLDTVLSVVEELILVHGVYHIILHFSSSQAILWVMDDPYRYRLLTIEELIDPNICLAYPKRSYPDDAVVPHQEVRSILSNLRTLRFMKGIFYLRSGSVNIFNGTVGLTFSSDCSHYVSYDDFLKRDHSLWETSA</sequence>
<reference evidence="1 2" key="1">
    <citation type="journal article" date="2021" name="ISME J.">
        <title>Genomic evolution of the class Acidithiobacillia: deep-branching Proteobacteria living in extreme acidic conditions.</title>
        <authorList>
            <person name="Moya-Beltran A."/>
            <person name="Beard S."/>
            <person name="Rojas-Villalobos C."/>
            <person name="Issotta F."/>
            <person name="Gallardo Y."/>
            <person name="Ulloa R."/>
            <person name="Giaveno A."/>
            <person name="Degli Esposti M."/>
            <person name="Johnson D.B."/>
            <person name="Quatrini R."/>
        </authorList>
    </citation>
    <scope>NUCLEOTIDE SEQUENCE [LARGE SCALE GENOMIC DNA]</scope>
    <source>
        <strain evidence="1 2">CF3</strain>
    </source>
</reference>
<evidence type="ECO:0000313" key="1">
    <source>
        <dbReference type="EMBL" id="XRP73325.1"/>
    </source>
</evidence>
<proteinExistence type="predicted"/>